<evidence type="ECO:0000313" key="4">
    <source>
        <dbReference type="Proteomes" id="UP000323930"/>
    </source>
</evidence>
<keyword evidence="4" id="KW-1185">Reference proteome</keyword>
<reference evidence="3 4" key="1">
    <citation type="submission" date="2019-08" db="EMBL/GenBank/DDBJ databases">
        <title>Seonamhaeicola sediminis sp. nov., isolated from marine sediment.</title>
        <authorList>
            <person name="Cao W.R."/>
        </authorList>
    </citation>
    <scope>NUCLEOTIDE SEQUENCE [LARGE SCALE GENOMIC DNA]</scope>
    <source>
        <strain evidence="3 4">B011</strain>
    </source>
</reference>
<name>A0A5D0J726_9FLAO</name>
<protein>
    <submittedName>
        <fullName evidence="3">T9SS type A sorting domain-containing protein</fullName>
    </submittedName>
</protein>
<dbReference type="EMBL" id="VSDQ01000163">
    <property type="protein sequence ID" value="TYA92165.1"/>
    <property type="molecule type" value="Genomic_DNA"/>
</dbReference>
<dbReference type="GO" id="GO:0005975">
    <property type="term" value="P:carbohydrate metabolic process"/>
    <property type="evidence" value="ECO:0007669"/>
    <property type="project" value="UniProtKB-ARBA"/>
</dbReference>
<evidence type="ECO:0000256" key="1">
    <source>
        <dbReference type="ARBA" id="ARBA00022729"/>
    </source>
</evidence>
<dbReference type="RefSeq" id="WP_148539771.1">
    <property type="nucleotide sequence ID" value="NZ_VSDQ01000163.1"/>
</dbReference>
<dbReference type="SUPFAM" id="SSF49899">
    <property type="entry name" value="Concanavalin A-like lectins/glucanases"/>
    <property type="match status" value="1"/>
</dbReference>
<dbReference type="Proteomes" id="UP000323930">
    <property type="component" value="Unassembled WGS sequence"/>
</dbReference>
<feature type="domain" description="Secretion system C-terminal sorting" evidence="2">
    <location>
        <begin position="320"/>
        <end position="387"/>
    </location>
</feature>
<dbReference type="InterPro" id="IPR026444">
    <property type="entry name" value="Secre_tail"/>
</dbReference>
<organism evidence="3 4">
    <name type="scientific">Seonamhaeicola marinus</name>
    <dbReference type="NCBI Taxonomy" id="1912246"/>
    <lineage>
        <taxon>Bacteria</taxon>
        <taxon>Pseudomonadati</taxon>
        <taxon>Bacteroidota</taxon>
        <taxon>Flavobacteriia</taxon>
        <taxon>Flavobacteriales</taxon>
        <taxon>Flavobacteriaceae</taxon>
    </lineage>
</organism>
<accession>A0A5D0J726</accession>
<dbReference type="OrthoDB" id="1391570at2"/>
<sequence>MKHIIFILIVAVFQVSFSQANIKLSSLDNGGGIFQSGDVSIVATIGEVSVNEYNVNNLNVSEGFIGKHQLNSQTSQNPNCITPPNNLISWWAAEDNPNDSVGHNDGTELGNVSYSSGVVNKAFSFDGIDDVVVVPHSADLDITGDVTVELWAKQTGFATVSQQVIAKGGGYVPEDVPTVFSMRFENATFQCIFEDNTGANIVLTGPSFEDFQWHHYVYVRQGNQHSIYADGFHFGWETFTNGPASTVGLPLTIGGQYHNPNGAPNDYTNFFSGEIDEVGVYNRALTETEIQSIYNAGANGKCSVTLNIEDDKVSSNEVKIYPNPVRDILTLKLDRLQKNGIFELYDLLGNKVKQLNNLDLNKIELNLSELNSGLYLYVIKDGNSTLKSGKLVKQ</sequence>
<dbReference type="Pfam" id="PF18962">
    <property type="entry name" value="Por_Secre_tail"/>
    <property type="match status" value="1"/>
</dbReference>
<evidence type="ECO:0000313" key="3">
    <source>
        <dbReference type="EMBL" id="TYA92165.1"/>
    </source>
</evidence>
<dbReference type="AlphaFoldDB" id="A0A5D0J726"/>
<keyword evidence="1" id="KW-0732">Signal</keyword>
<comment type="caution">
    <text evidence="3">The sequence shown here is derived from an EMBL/GenBank/DDBJ whole genome shotgun (WGS) entry which is preliminary data.</text>
</comment>
<dbReference type="Gene3D" id="2.60.120.200">
    <property type="match status" value="1"/>
</dbReference>
<gene>
    <name evidence="3" type="ORF">FUA24_01670</name>
</gene>
<dbReference type="NCBIfam" id="TIGR04183">
    <property type="entry name" value="Por_Secre_tail"/>
    <property type="match status" value="1"/>
</dbReference>
<proteinExistence type="predicted"/>
<dbReference type="InterPro" id="IPR013320">
    <property type="entry name" value="ConA-like_dom_sf"/>
</dbReference>
<dbReference type="Pfam" id="PF13385">
    <property type="entry name" value="Laminin_G_3"/>
    <property type="match status" value="1"/>
</dbReference>
<evidence type="ECO:0000259" key="2">
    <source>
        <dbReference type="Pfam" id="PF18962"/>
    </source>
</evidence>
<dbReference type="GO" id="GO:0004553">
    <property type="term" value="F:hydrolase activity, hydrolyzing O-glycosyl compounds"/>
    <property type="evidence" value="ECO:0007669"/>
    <property type="project" value="UniProtKB-ARBA"/>
</dbReference>